<gene>
    <name evidence="1" type="ORF">Hsar01_00494</name>
</gene>
<evidence type="ECO:0000313" key="2">
    <source>
        <dbReference type="Proteomes" id="UP001476282"/>
    </source>
</evidence>
<organism evidence="1 2">
    <name type="scientific">Haloferula sargassicola</name>
    <dbReference type="NCBI Taxonomy" id="490096"/>
    <lineage>
        <taxon>Bacteria</taxon>
        <taxon>Pseudomonadati</taxon>
        <taxon>Verrucomicrobiota</taxon>
        <taxon>Verrucomicrobiia</taxon>
        <taxon>Verrucomicrobiales</taxon>
        <taxon>Verrucomicrobiaceae</taxon>
        <taxon>Haloferula</taxon>
    </lineage>
</organism>
<comment type="caution">
    <text evidence="1">The sequence shown here is derived from an EMBL/GenBank/DDBJ whole genome shotgun (WGS) entry which is preliminary data.</text>
</comment>
<evidence type="ECO:0000313" key="1">
    <source>
        <dbReference type="EMBL" id="GAA5481287.1"/>
    </source>
</evidence>
<reference evidence="1 2" key="1">
    <citation type="submission" date="2024-02" db="EMBL/GenBank/DDBJ databases">
        <title>Haloferula sargassicola NBRC 104335.</title>
        <authorList>
            <person name="Ichikawa N."/>
            <person name="Katano-Makiyama Y."/>
            <person name="Hidaka K."/>
        </authorList>
    </citation>
    <scope>NUCLEOTIDE SEQUENCE [LARGE SCALE GENOMIC DNA]</scope>
    <source>
        <strain evidence="1 2">NBRC 104335</strain>
    </source>
</reference>
<dbReference type="Proteomes" id="UP001476282">
    <property type="component" value="Unassembled WGS sequence"/>
</dbReference>
<evidence type="ECO:0008006" key="3">
    <source>
        <dbReference type="Google" id="ProtNLM"/>
    </source>
</evidence>
<keyword evidence="2" id="KW-1185">Reference proteome</keyword>
<protein>
    <recommendedName>
        <fullName evidence="3">Lipoprotein</fullName>
    </recommendedName>
</protein>
<accession>A0ABP9UIT9</accession>
<dbReference type="RefSeq" id="WP_353565441.1">
    <property type="nucleotide sequence ID" value="NZ_BAABRI010000002.1"/>
</dbReference>
<proteinExistence type="predicted"/>
<sequence length="155" mass="17138">MSARMLLALAALALPSCVGPDPSRRVPASEVRPLLPGTWTCQENYGGASAYMEKTFRSDGTASGFIDMRGGDASVGVLLPRVPFRSRWRFDEQGNLVTYDVRTEVPGLYEEDWKSRDRILHADDQRIDFIDVDSGDRGTFLRKAAPADGPTTWSL</sequence>
<dbReference type="EMBL" id="BAABRI010000002">
    <property type="protein sequence ID" value="GAA5481287.1"/>
    <property type="molecule type" value="Genomic_DNA"/>
</dbReference>
<name>A0ABP9UIT9_9BACT</name>